<dbReference type="OrthoDB" id="9789070at2"/>
<feature type="domain" description="Transposase IS4-like" evidence="1">
    <location>
        <begin position="37"/>
        <end position="156"/>
    </location>
</feature>
<protein>
    <submittedName>
        <fullName evidence="2">Transposase DDE domain-containing protein</fullName>
    </submittedName>
</protein>
<dbReference type="GO" id="GO:0006313">
    <property type="term" value="P:DNA transposition"/>
    <property type="evidence" value="ECO:0007669"/>
    <property type="project" value="InterPro"/>
</dbReference>
<accession>A0A239GYM5</accession>
<keyword evidence="3" id="KW-1185">Reference proteome</keyword>
<gene>
    <name evidence="2" type="ORF">SAMN05446037_101923</name>
</gene>
<organism evidence="2 3">
    <name type="scientific">Anaerovirgula multivorans</name>
    <dbReference type="NCBI Taxonomy" id="312168"/>
    <lineage>
        <taxon>Bacteria</taxon>
        <taxon>Bacillati</taxon>
        <taxon>Bacillota</taxon>
        <taxon>Clostridia</taxon>
        <taxon>Peptostreptococcales</taxon>
        <taxon>Natronincolaceae</taxon>
        <taxon>Anaerovirgula</taxon>
    </lineage>
</organism>
<dbReference type="Pfam" id="PF01609">
    <property type="entry name" value="DDE_Tnp_1"/>
    <property type="match status" value="1"/>
</dbReference>
<reference evidence="2 3" key="1">
    <citation type="submission" date="2017-06" db="EMBL/GenBank/DDBJ databases">
        <authorList>
            <person name="Kim H.J."/>
            <person name="Triplett B.A."/>
        </authorList>
    </citation>
    <scope>NUCLEOTIDE SEQUENCE [LARGE SCALE GENOMIC DNA]</scope>
    <source>
        <strain evidence="2 3">SCA</strain>
    </source>
</reference>
<dbReference type="GO" id="GO:0004803">
    <property type="term" value="F:transposase activity"/>
    <property type="evidence" value="ECO:0007669"/>
    <property type="project" value="InterPro"/>
</dbReference>
<dbReference type="AlphaFoldDB" id="A0A239GYM5"/>
<dbReference type="EMBL" id="FZOJ01000019">
    <property type="protein sequence ID" value="SNS73898.1"/>
    <property type="molecule type" value="Genomic_DNA"/>
</dbReference>
<sequence>MKNYLEAEINKVENITNPQEHTKTHKVVENAKEILQDPKFIEQRGVGSIVDQDARVGHKSKTEHFFGYKNEYIITTDERFITDITVANGAYVDGTRFDELIELTKKAGLKLQEVYGDKAYFRKPILDKTKEIQAKAYIPVSEMAYKIDEAMYSKMRTIPRGGWFFREQALFQPDFVDTINSRHVETVALLTRV</sequence>
<dbReference type="Proteomes" id="UP000198304">
    <property type="component" value="Unassembled WGS sequence"/>
</dbReference>
<name>A0A239GYM5_9FIRM</name>
<evidence type="ECO:0000313" key="2">
    <source>
        <dbReference type="EMBL" id="SNS73898.1"/>
    </source>
</evidence>
<dbReference type="GO" id="GO:0003677">
    <property type="term" value="F:DNA binding"/>
    <property type="evidence" value="ECO:0007669"/>
    <property type="project" value="InterPro"/>
</dbReference>
<evidence type="ECO:0000259" key="1">
    <source>
        <dbReference type="Pfam" id="PF01609"/>
    </source>
</evidence>
<proteinExistence type="predicted"/>
<evidence type="ECO:0000313" key="3">
    <source>
        <dbReference type="Proteomes" id="UP000198304"/>
    </source>
</evidence>
<dbReference type="InterPro" id="IPR002559">
    <property type="entry name" value="Transposase_11"/>
</dbReference>